<evidence type="ECO:0000313" key="9">
    <source>
        <dbReference type="Proteomes" id="UP000183315"/>
    </source>
</evidence>
<feature type="transmembrane region" description="Helical" evidence="6">
    <location>
        <begin position="144"/>
        <end position="162"/>
    </location>
</feature>
<dbReference type="GO" id="GO:0016020">
    <property type="term" value="C:membrane"/>
    <property type="evidence" value="ECO:0007669"/>
    <property type="project" value="UniProtKB-SubCell"/>
</dbReference>
<dbReference type="InterPro" id="IPR050638">
    <property type="entry name" value="AA-Vitamin_Transporters"/>
</dbReference>
<dbReference type="InterPro" id="IPR037185">
    <property type="entry name" value="EmrE-like"/>
</dbReference>
<accession>A0A1H7B0K5</accession>
<dbReference type="PANTHER" id="PTHR32322:SF2">
    <property type="entry name" value="EAMA DOMAIN-CONTAINING PROTEIN"/>
    <property type="match status" value="1"/>
</dbReference>
<keyword evidence="5 6" id="KW-0472">Membrane</keyword>
<feature type="transmembrane region" description="Helical" evidence="6">
    <location>
        <begin position="174"/>
        <end position="197"/>
    </location>
</feature>
<keyword evidence="3 6" id="KW-0812">Transmembrane</keyword>
<dbReference type="STRING" id="1043493.SAMN05421637_2768"/>
<name>A0A1H7B0K5_9MICO</name>
<sequence>MPRDSRAAAAAPFLVIVGLLCQEAGAAVAVMVFPQVGPVGMVALRLVFSALVLLALARRSLRGAARGRWRIVLGYGLALAAMNVLFYLAIARIPLGIAVTIEVLGPLTLSVVASRSLRGLLWAAIAAAGVLLLGGTAHDLDLVGVAYAAGAATLWAVYILMARAAGAAMPGLTGIALAMSVGAVVTLPAAFATVGVALLDPRILALGLAVAVLSSAIPYGIEITALRHLRAETFGILMALAPALAALTGLVLLGQALTASVAAGIVLVTVAGVGAVRTAPSPARVETPDDAPMPPPPA</sequence>
<evidence type="ECO:0000256" key="4">
    <source>
        <dbReference type="ARBA" id="ARBA00022989"/>
    </source>
</evidence>
<dbReference type="RefSeq" id="WP_042216690.1">
    <property type="nucleotide sequence ID" value="NZ_BBLU01000020.1"/>
</dbReference>
<reference evidence="9" key="1">
    <citation type="submission" date="2016-10" db="EMBL/GenBank/DDBJ databases">
        <authorList>
            <person name="Varghese N."/>
        </authorList>
    </citation>
    <scope>NUCLEOTIDE SEQUENCE [LARGE SCALE GENOMIC DNA]</scope>
    <source>
        <strain evidence="9">DSM 24868</strain>
    </source>
</reference>
<evidence type="ECO:0000313" key="8">
    <source>
        <dbReference type="EMBL" id="SEJ71038.1"/>
    </source>
</evidence>
<dbReference type="Proteomes" id="UP000183315">
    <property type="component" value="Unassembled WGS sequence"/>
</dbReference>
<dbReference type="EMBL" id="FNZI01000010">
    <property type="protein sequence ID" value="SEJ71038.1"/>
    <property type="molecule type" value="Genomic_DNA"/>
</dbReference>
<keyword evidence="9" id="KW-1185">Reference proteome</keyword>
<dbReference type="Pfam" id="PF00892">
    <property type="entry name" value="EamA"/>
    <property type="match status" value="1"/>
</dbReference>
<feature type="transmembrane region" description="Helical" evidence="6">
    <location>
        <begin position="233"/>
        <end position="253"/>
    </location>
</feature>
<keyword evidence="4 6" id="KW-1133">Transmembrane helix</keyword>
<feature type="transmembrane region" description="Helical" evidence="6">
    <location>
        <begin position="120"/>
        <end position="138"/>
    </location>
</feature>
<dbReference type="AlphaFoldDB" id="A0A1H7B0K5"/>
<dbReference type="eggNOG" id="COG5006">
    <property type="taxonomic scope" value="Bacteria"/>
</dbReference>
<comment type="similarity">
    <text evidence="2">Belongs to the EamA transporter family.</text>
</comment>
<evidence type="ECO:0000256" key="1">
    <source>
        <dbReference type="ARBA" id="ARBA00004141"/>
    </source>
</evidence>
<feature type="transmembrane region" description="Helical" evidence="6">
    <location>
        <begin position="259"/>
        <end position="276"/>
    </location>
</feature>
<feature type="transmembrane region" description="Helical" evidence="6">
    <location>
        <begin position="203"/>
        <end position="221"/>
    </location>
</feature>
<evidence type="ECO:0000256" key="6">
    <source>
        <dbReference type="SAM" id="Phobius"/>
    </source>
</evidence>
<evidence type="ECO:0000259" key="7">
    <source>
        <dbReference type="Pfam" id="PF00892"/>
    </source>
</evidence>
<dbReference type="SUPFAM" id="SSF103481">
    <property type="entry name" value="Multidrug resistance efflux transporter EmrE"/>
    <property type="match status" value="2"/>
</dbReference>
<feature type="domain" description="EamA" evidence="7">
    <location>
        <begin position="143"/>
        <end position="271"/>
    </location>
</feature>
<feature type="transmembrane region" description="Helical" evidence="6">
    <location>
        <begin position="95"/>
        <end position="113"/>
    </location>
</feature>
<organism evidence="8 9">
    <name type="scientific">Demequina mangrovi</name>
    <dbReference type="NCBI Taxonomy" id="1043493"/>
    <lineage>
        <taxon>Bacteria</taxon>
        <taxon>Bacillati</taxon>
        <taxon>Actinomycetota</taxon>
        <taxon>Actinomycetes</taxon>
        <taxon>Micrococcales</taxon>
        <taxon>Demequinaceae</taxon>
        <taxon>Demequina</taxon>
    </lineage>
</organism>
<comment type="subcellular location">
    <subcellularLocation>
        <location evidence="1">Membrane</location>
        <topology evidence="1">Multi-pass membrane protein</topology>
    </subcellularLocation>
</comment>
<feature type="transmembrane region" description="Helical" evidence="6">
    <location>
        <begin position="69"/>
        <end position="89"/>
    </location>
</feature>
<feature type="transmembrane region" description="Helical" evidence="6">
    <location>
        <begin position="36"/>
        <end position="57"/>
    </location>
</feature>
<dbReference type="PANTHER" id="PTHR32322">
    <property type="entry name" value="INNER MEMBRANE TRANSPORTER"/>
    <property type="match status" value="1"/>
</dbReference>
<dbReference type="InterPro" id="IPR000620">
    <property type="entry name" value="EamA_dom"/>
</dbReference>
<protein>
    <submittedName>
        <fullName evidence="8">Inner membrane transporter RhtA</fullName>
    </submittedName>
</protein>
<gene>
    <name evidence="8" type="ORF">SAMN05421637_2768</name>
</gene>
<evidence type="ECO:0000256" key="2">
    <source>
        <dbReference type="ARBA" id="ARBA00007362"/>
    </source>
</evidence>
<proteinExistence type="inferred from homology"/>
<evidence type="ECO:0000256" key="5">
    <source>
        <dbReference type="ARBA" id="ARBA00023136"/>
    </source>
</evidence>
<evidence type="ECO:0000256" key="3">
    <source>
        <dbReference type="ARBA" id="ARBA00022692"/>
    </source>
</evidence>